<protein>
    <submittedName>
        <fullName evidence="8">S41 family peptidase</fullName>
    </submittedName>
</protein>
<organism evidence="8 9">
    <name type="scientific">Lacibacterium aquatile</name>
    <dbReference type="NCBI Taxonomy" id="1168082"/>
    <lineage>
        <taxon>Bacteria</taxon>
        <taxon>Pseudomonadati</taxon>
        <taxon>Pseudomonadota</taxon>
        <taxon>Alphaproteobacteria</taxon>
        <taxon>Rhodospirillales</taxon>
        <taxon>Rhodospirillaceae</taxon>
    </lineage>
</organism>
<evidence type="ECO:0000259" key="7">
    <source>
        <dbReference type="PROSITE" id="PS50106"/>
    </source>
</evidence>
<dbReference type="InterPro" id="IPR041489">
    <property type="entry name" value="PDZ_6"/>
</dbReference>
<proteinExistence type="inferred from homology"/>
<dbReference type="InterPro" id="IPR029045">
    <property type="entry name" value="ClpP/crotonase-like_dom_sf"/>
</dbReference>
<dbReference type="SMART" id="SM00245">
    <property type="entry name" value="TSPc"/>
    <property type="match status" value="1"/>
</dbReference>
<dbReference type="InterPro" id="IPR005151">
    <property type="entry name" value="Tail-specific_protease"/>
</dbReference>
<evidence type="ECO:0000313" key="8">
    <source>
        <dbReference type="EMBL" id="MFD2264537.1"/>
    </source>
</evidence>
<evidence type="ECO:0000256" key="4">
    <source>
        <dbReference type="ARBA" id="ARBA00022825"/>
    </source>
</evidence>
<evidence type="ECO:0000313" key="9">
    <source>
        <dbReference type="Proteomes" id="UP001597295"/>
    </source>
</evidence>
<dbReference type="RefSeq" id="WP_379877628.1">
    <property type="nucleotide sequence ID" value="NZ_JBHUIP010000013.1"/>
</dbReference>
<dbReference type="CDD" id="cd07560">
    <property type="entry name" value="Peptidase_S41_CPP"/>
    <property type="match status" value="1"/>
</dbReference>
<dbReference type="Gene3D" id="3.90.226.10">
    <property type="entry name" value="2-enoyl-CoA Hydratase, Chain A, domain 1"/>
    <property type="match status" value="1"/>
</dbReference>
<dbReference type="InterPro" id="IPR004447">
    <property type="entry name" value="Peptidase_S41A"/>
</dbReference>
<dbReference type="NCBIfam" id="TIGR00225">
    <property type="entry name" value="prc"/>
    <property type="match status" value="1"/>
</dbReference>
<dbReference type="PROSITE" id="PS51257">
    <property type="entry name" value="PROKAR_LIPOPROTEIN"/>
    <property type="match status" value="1"/>
</dbReference>
<evidence type="ECO:0000256" key="2">
    <source>
        <dbReference type="ARBA" id="ARBA00022670"/>
    </source>
</evidence>
<feature type="chain" id="PRO_5047069880" evidence="6">
    <location>
        <begin position="21"/>
        <end position="525"/>
    </location>
</feature>
<feature type="domain" description="PDZ" evidence="7">
    <location>
        <begin position="177"/>
        <end position="258"/>
    </location>
</feature>
<feature type="signal peptide" evidence="6">
    <location>
        <begin position="1"/>
        <end position="20"/>
    </location>
</feature>
<dbReference type="PROSITE" id="PS50106">
    <property type="entry name" value="PDZ"/>
    <property type="match status" value="1"/>
</dbReference>
<keyword evidence="4 5" id="KW-0720">Serine protease</keyword>
<dbReference type="Proteomes" id="UP001597295">
    <property type="component" value="Unassembled WGS sequence"/>
</dbReference>
<dbReference type="SMART" id="SM00228">
    <property type="entry name" value="PDZ"/>
    <property type="match status" value="1"/>
</dbReference>
<dbReference type="PANTHER" id="PTHR32060:SF22">
    <property type="entry name" value="CARBOXYL-TERMINAL-PROCESSING PEPTIDASE 3, CHLOROPLASTIC"/>
    <property type="match status" value="1"/>
</dbReference>
<dbReference type="Gene3D" id="3.30.750.44">
    <property type="match status" value="1"/>
</dbReference>
<evidence type="ECO:0000256" key="1">
    <source>
        <dbReference type="ARBA" id="ARBA00009179"/>
    </source>
</evidence>
<keyword evidence="6" id="KW-0732">Signal</keyword>
<name>A0ABW5DTU1_9PROT</name>
<keyword evidence="2 5" id="KW-0645">Protease</keyword>
<comment type="caution">
    <text evidence="8">The sequence shown here is derived from an EMBL/GenBank/DDBJ whole genome shotgun (WGS) entry which is preliminary data.</text>
</comment>
<accession>A0ABW5DTU1</accession>
<gene>
    <name evidence="8" type="ORF">ACFSM5_16650</name>
</gene>
<comment type="similarity">
    <text evidence="1 5">Belongs to the peptidase S41A family.</text>
</comment>
<dbReference type="SUPFAM" id="SSF52096">
    <property type="entry name" value="ClpP/crotonase"/>
    <property type="match status" value="1"/>
</dbReference>
<dbReference type="PANTHER" id="PTHR32060">
    <property type="entry name" value="TAIL-SPECIFIC PROTEASE"/>
    <property type="match status" value="1"/>
</dbReference>
<evidence type="ECO:0000256" key="3">
    <source>
        <dbReference type="ARBA" id="ARBA00022801"/>
    </source>
</evidence>
<dbReference type="Pfam" id="PF03572">
    <property type="entry name" value="Peptidase_S41"/>
    <property type="match status" value="1"/>
</dbReference>
<dbReference type="InterPro" id="IPR036034">
    <property type="entry name" value="PDZ_sf"/>
</dbReference>
<dbReference type="SUPFAM" id="SSF50156">
    <property type="entry name" value="PDZ domain-like"/>
    <property type="match status" value="1"/>
</dbReference>
<dbReference type="InterPro" id="IPR001478">
    <property type="entry name" value="PDZ"/>
</dbReference>
<dbReference type="CDD" id="cd06782">
    <property type="entry name" value="cpPDZ_CPP-like"/>
    <property type="match status" value="1"/>
</dbReference>
<evidence type="ECO:0000256" key="5">
    <source>
        <dbReference type="RuleBase" id="RU004404"/>
    </source>
</evidence>
<evidence type="ECO:0000256" key="6">
    <source>
        <dbReference type="SAM" id="SignalP"/>
    </source>
</evidence>
<sequence length="525" mass="56467">MMRLSPIALLLPILLVGACASDPEPTVVAVAPVAPKQKPFPTLEAFLTLESGYKKVADSYVDDKPIGPLAYNGLLALPKIDSRLNVYQEKNFIHLAYDGVDAALLQEPGSEDARGWARITSEAMQAAARVSPNVRDNNPDQLVKTVFMATLSTLDPFSRYLTPDEAKEERTHRQGFGGIGVTLEPTDPTLISGVVPETPAEEGGLAPGDRIMTVDDLEAAGIAQVDLINKLRGKVGSNVVLTLRRAEKTFGATLTRRTIYDITVQGKREANDIAYLRVTGFNAGTSTSLRLAYQRLLRTGPLKGIVLDLRGNPGGLLDQGWDVADMFISDGPIMTMRDRRGVVSERDADPDDDIARGLPMVVLVNGRTASASEVVAAALQDSGRAVVIGSASYGKGLVQSIMELNNQGNLYLTTKRMHAPSGYHLQRLGVVPALCTTPVTTQPDADKLMADLRDGKLNPLELIRQRRAADASDEIARTLVAAACPTVTVQRSPDFDLDIGMKVVQDPGLMERAMRGIPIAAKPNS</sequence>
<keyword evidence="3 5" id="KW-0378">Hydrolase</keyword>
<dbReference type="Gene3D" id="2.30.42.10">
    <property type="match status" value="1"/>
</dbReference>
<keyword evidence="9" id="KW-1185">Reference proteome</keyword>
<dbReference type="EMBL" id="JBHUIP010000013">
    <property type="protein sequence ID" value="MFD2264537.1"/>
    <property type="molecule type" value="Genomic_DNA"/>
</dbReference>
<reference evidence="9" key="1">
    <citation type="journal article" date="2019" name="Int. J. Syst. Evol. Microbiol.">
        <title>The Global Catalogue of Microorganisms (GCM) 10K type strain sequencing project: providing services to taxonomists for standard genome sequencing and annotation.</title>
        <authorList>
            <consortium name="The Broad Institute Genomics Platform"/>
            <consortium name="The Broad Institute Genome Sequencing Center for Infectious Disease"/>
            <person name="Wu L."/>
            <person name="Ma J."/>
        </authorList>
    </citation>
    <scope>NUCLEOTIDE SEQUENCE [LARGE SCALE GENOMIC DNA]</scope>
    <source>
        <strain evidence="9">CGMCC 1.19062</strain>
    </source>
</reference>
<dbReference type="Pfam" id="PF17820">
    <property type="entry name" value="PDZ_6"/>
    <property type="match status" value="1"/>
</dbReference>